<keyword evidence="3" id="KW-1133">Transmembrane helix</keyword>
<dbReference type="Proteomes" id="UP000005496">
    <property type="component" value="Unassembled WGS sequence"/>
</dbReference>
<dbReference type="GO" id="GO:0005886">
    <property type="term" value="C:plasma membrane"/>
    <property type="evidence" value="ECO:0007669"/>
    <property type="project" value="UniProtKB-SubCell"/>
</dbReference>
<dbReference type="GO" id="GO:0005524">
    <property type="term" value="F:ATP binding"/>
    <property type="evidence" value="ECO:0007669"/>
    <property type="project" value="InterPro"/>
</dbReference>
<accession>D6SN94</accession>
<dbReference type="RefSeq" id="WP_008869548.1">
    <property type="nucleotide sequence ID" value="NZ_ACJN02000002.1"/>
</dbReference>
<comment type="caution">
    <text evidence="5">The sequence shown here is derived from an EMBL/GenBank/DDBJ whole genome shotgun (WGS) entry which is preliminary data.</text>
</comment>
<gene>
    <name evidence="5" type="ORF">Dthio_PD1571</name>
</gene>
<reference evidence="5" key="1">
    <citation type="submission" date="2010-05" db="EMBL/GenBank/DDBJ databases">
        <title>The draft genome of Desulfonatronospira thiodismutans ASO3-1.</title>
        <authorList>
            <consortium name="US DOE Joint Genome Institute (JGI-PGF)"/>
            <person name="Lucas S."/>
            <person name="Copeland A."/>
            <person name="Lapidus A."/>
            <person name="Cheng J.-F."/>
            <person name="Bruce D."/>
            <person name="Goodwin L."/>
            <person name="Pitluck S."/>
            <person name="Chertkov O."/>
            <person name="Brettin T."/>
            <person name="Detter J.C."/>
            <person name="Han C."/>
            <person name="Land M.L."/>
            <person name="Hauser L."/>
            <person name="Kyrpides N."/>
            <person name="Mikhailova N."/>
            <person name="Muyzer G."/>
            <person name="Woyke T."/>
        </authorList>
    </citation>
    <scope>NUCLEOTIDE SEQUENCE [LARGE SCALE GENOMIC DNA]</scope>
    <source>
        <strain evidence="5">ASO3-1</strain>
    </source>
</reference>
<dbReference type="AlphaFoldDB" id="D6SN94"/>
<proteinExistence type="predicted"/>
<dbReference type="InterPro" id="IPR036640">
    <property type="entry name" value="ABC1_TM_sf"/>
</dbReference>
<comment type="subcellular location">
    <subcellularLocation>
        <location evidence="1">Cell membrane</location>
        <topology evidence="1">Multi-pass membrane protein</topology>
    </subcellularLocation>
</comment>
<sequence length="601" mass="67320">MPLKTLGSWLVGRRDLPAQAKRYAQTVIWLYRSVFHFRPYTAALAIATNVSGTLLKGASLTLLVYFASMLESDTPFTFNQIDFALQPREPSGFALMVLLIGTLLLSGGIVVFLANRINIKLAVEFALNLSQQVLTLPAGRPSRNINPIAGAYPKEIYARSRGVIVIARSIRPLLQLFQPLLLMIICLAALMYIDPFLTAVIAVLALPSLLIQYLINYTAAQNQKLLGKAQKRMQRGICDILESLSLAPRVSRSEEEALARAYSSEVIREYPNRFITRVMAQPKSQMVSDMLIAVMAMIIVLYLGISALAGQISWALVVGYIIFARVGMTSLRGLLGTITGFARHYPRARKMYELLSSKPMETRLNQDVLKITRSARNTPGDLKSIDFKRGDTLGVLSPVPFTRYNIYAWGDALGWPKGVDRNKILGAIACIPDATKSRPGGSLRELLGCDEYISTNEIQRILEGIVTAPLKSAVADIDFDSPLDEHTWNKLPPVLRSHLLLEQGIKSGKDIFLVEYQVVQKAEDEYLRLWWKRASSRFVLIRYNMQENFGHCGEKGLLAMRTDRARAVMSLEWARMNHEKLSAWIANARVIEEEDEEDPME</sequence>
<evidence type="ECO:0000256" key="2">
    <source>
        <dbReference type="ARBA" id="ARBA00022692"/>
    </source>
</evidence>
<dbReference type="Gene3D" id="1.20.1560.10">
    <property type="entry name" value="ABC transporter type 1, transmembrane domain"/>
    <property type="match status" value="1"/>
</dbReference>
<evidence type="ECO:0000313" key="5">
    <source>
        <dbReference type="EMBL" id="EFI34220.1"/>
    </source>
</evidence>
<dbReference type="EMBL" id="ACJN02000002">
    <property type="protein sequence ID" value="EFI34220.1"/>
    <property type="molecule type" value="Genomic_DNA"/>
</dbReference>
<keyword evidence="6" id="KW-1185">Reference proteome</keyword>
<protein>
    <submittedName>
        <fullName evidence="5">ABC-type multidrug transport system ATPase and permease components-like protein</fullName>
    </submittedName>
</protein>
<dbReference type="SUPFAM" id="SSF90123">
    <property type="entry name" value="ABC transporter transmembrane region"/>
    <property type="match status" value="1"/>
</dbReference>
<evidence type="ECO:0000313" key="6">
    <source>
        <dbReference type="Proteomes" id="UP000005496"/>
    </source>
</evidence>
<evidence type="ECO:0000256" key="3">
    <source>
        <dbReference type="ARBA" id="ARBA00022989"/>
    </source>
</evidence>
<organism evidence="5 6">
    <name type="scientific">Desulfonatronospira thiodismutans ASO3-1</name>
    <dbReference type="NCBI Taxonomy" id="555779"/>
    <lineage>
        <taxon>Bacteria</taxon>
        <taxon>Pseudomonadati</taxon>
        <taxon>Thermodesulfobacteriota</taxon>
        <taxon>Desulfovibrionia</taxon>
        <taxon>Desulfovibrionales</taxon>
        <taxon>Desulfonatronovibrionaceae</taxon>
        <taxon>Desulfonatronospira</taxon>
    </lineage>
</organism>
<keyword evidence="4" id="KW-0472">Membrane</keyword>
<name>D6SN94_9BACT</name>
<keyword evidence="2" id="KW-0812">Transmembrane</keyword>
<evidence type="ECO:0000256" key="4">
    <source>
        <dbReference type="ARBA" id="ARBA00023136"/>
    </source>
</evidence>
<evidence type="ECO:0000256" key="1">
    <source>
        <dbReference type="ARBA" id="ARBA00004651"/>
    </source>
</evidence>